<proteinExistence type="predicted"/>
<accession>A0A062V141</accession>
<organism evidence="1 2">
    <name type="scientific">Candidatus Methanoperedens nitratireducens</name>
    <dbReference type="NCBI Taxonomy" id="1392998"/>
    <lineage>
        <taxon>Archaea</taxon>
        <taxon>Methanobacteriati</taxon>
        <taxon>Methanobacteriota</taxon>
        <taxon>Stenosarchaea group</taxon>
        <taxon>Methanomicrobia</taxon>
        <taxon>Methanosarcinales</taxon>
        <taxon>ANME-2 cluster</taxon>
        <taxon>Candidatus Methanoperedentaceae</taxon>
        <taxon>Candidatus Methanoperedens</taxon>
    </lineage>
</organism>
<evidence type="ECO:0000313" key="1">
    <source>
        <dbReference type="EMBL" id="KCZ71102.1"/>
    </source>
</evidence>
<protein>
    <submittedName>
        <fullName evidence="1">Uncharacterized protein</fullName>
    </submittedName>
</protein>
<name>A0A062V141_9EURY</name>
<comment type="caution">
    <text evidence="1">The sequence shown here is derived from an EMBL/GenBank/DDBJ whole genome shotgun (WGS) entry which is preliminary data.</text>
</comment>
<dbReference type="Proteomes" id="UP000027153">
    <property type="component" value="Unassembled WGS sequence"/>
</dbReference>
<evidence type="ECO:0000313" key="2">
    <source>
        <dbReference type="Proteomes" id="UP000027153"/>
    </source>
</evidence>
<dbReference type="RefSeq" id="WP_157834161.1">
    <property type="nucleotide sequence ID" value="NZ_JMIY01000007.1"/>
</dbReference>
<dbReference type="AlphaFoldDB" id="A0A062V141"/>
<sequence>MNKRLACAIFSPLALISGAYGLRRKAIIRAVLLIICTFTFVNPAVAALEIVDFFSDFTTSEVTIKSSQAHQGKAVFELMNGEKIVESQEVPFETKAGEQASKVIIWQNKPQHNYYTAQVSLYNDTAIHDKKSYQVSYGTVAMPSFHVVDFSPSNKGVQLLLRPFNPGAVDVRIELLDKNDIVYTKNEKDVYLTANKELKITWPFLLTDNGEYTVRAKIFTHRLYASPLINTYIAVFTANDEVEILHDDVEVDEYGASITLRGKSRVPFDGFIEVTARNRATNEAKTYRQQIEEILVSGKEDTAGVVWKGLAPGTYDVEIKAVNQHNTVLDKYETVLRIPEEDKAPETPPVKSTPGFTALVLLIAVLAAARIKRGG</sequence>
<keyword evidence="2" id="KW-1185">Reference proteome</keyword>
<reference evidence="1 2" key="1">
    <citation type="journal article" date="2013" name="Nature">
        <title>Anaerobic oxidation of methane coupled to nitrate reduction in a novel archaeal lineage.</title>
        <authorList>
            <person name="Haroon M.F."/>
            <person name="Hu S."/>
            <person name="Shi Y."/>
            <person name="Imelfort M."/>
            <person name="Keller J."/>
            <person name="Hugenholtz P."/>
            <person name="Yuan Z."/>
            <person name="Tyson G.W."/>
        </authorList>
    </citation>
    <scope>NUCLEOTIDE SEQUENCE [LARGE SCALE GENOMIC DNA]</scope>
    <source>
        <strain evidence="1 2">ANME-2d</strain>
    </source>
</reference>
<dbReference type="OrthoDB" id="147449at2157"/>
<dbReference type="EMBL" id="JMIY01000007">
    <property type="protein sequence ID" value="KCZ71102.1"/>
    <property type="molecule type" value="Genomic_DNA"/>
</dbReference>
<gene>
    <name evidence="1" type="ORF">ANME2D_03134</name>
</gene>